<evidence type="ECO:0000256" key="1">
    <source>
        <dbReference type="ARBA" id="ARBA00004123"/>
    </source>
</evidence>
<dbReference type="InterPro" id="IPR050998">
    <property type="entry name" value="FOXP"/>
</dbReference>
<evidence type="ECO:0000256" key="6">
    <source>
        <dbReference type="ARBA" id="ARBA00023015"/>
    </source>
</evidence>
<dbReference type="GO" id="GO:0008270">
    <property type="term" value="F:zinc ion binding"/>
    <property type="evidence" value="ECO:0007669"/>
    <property type="project" value="UniProtKB-KW"/>
</dbReference>
<evidence type="ECO:0000259" key="12">
    <source>
        <dbReference type="PROSITE" id="PS50039"/>
    </source>
</evidence>
<feature type="compositionally biased region" description="Basic and acidic residues" evidence="11">
    <location>
        <begin position="463"/>
        <end position="479"/>
    </location>
</feature>
<accession>A0A0N5CGQ3</accession>
<feature type="DNA-binding region" description="Fork-head" evidence="10">
    <location>
        <begin position="292"/>
        <end position="383"/>
    </location>
</feature>
<sequence length="806" mass="90960">METDEIQEHMSLPVCENLGSKIEEEKKEAPDVSGSNLINNNGLPNINNWSFSNTDIKDKFFADILGTNDNNNPTNGLMLEKLLNDYKWNIEEKSKYDPKDLCENLKKGLLNQPCIQNTSYFKFYQNNMCIWPECYKHMPSKGDYICHVLDEHKNDSEGLRQFEEQKKYTKILEALYTTNKIRLQLMEEHLHMNTTATSSSIVSPLSPDSFSFDNNTIKKDHNFTLPLSPFSTANFDLTKSLLGDEKAVKGTKGSKRKYSCPNGSTKSSSRTTRYDDSDFIKDREYYAMNDVRPPYTYANLIRQAIKESKSNQLTLNEIYQWFHESFVYFRRNQATWKNAVRHNLSLHKCFVRYEYNDRGAVWTVNDEEYFRRRPHNNISRSARTSPSRNDEGGTPPLKAKASLNSSLDSSNVDQMGLNVNFGSLGDLDSNAFTEFLLSKYYLPSIHSDVKKITLEKIKQENEAKDDIVKKDDSEEKSSEPEPLPEQTNGTEVNSVDTSISQKLNEIAQSTPTMDVDVNEKEDTVSKIVDCSLTNDDTVTREDDNTKTTESVCLSSNNNIVDAKSVNVNSKCQEESSIEEVEKKPAVGQGIVDSPLNLTVPFGPCMFPQPRNQIPDHNSIVKTYEMISRMYPNLCQPGVCVPAFDGLSLTRSVGNYSQYLNSNIPLNTPAVSNRTAVGDKDDTINPSPSFTYNHFVIPRPPVGEGLPPVVGPPQQHFSIARKNLLPVSPNTPNSHVPAQSIRSIKQKATLKSFSTIFPQRPTIINPKPGDKFVLKVQPCPKKDDIIVNTTTTQESTTTITKEKTPKA</sequence>
<feature type="compositionally biased region" description="Polar residues" evidence="11">
    <location>
        <begin position="486"/>
        <end position="495"/>
    </location>
</feature>
<dbReference type="WBParaSite" id="SPAL_0001702900.1">
    <property type="protein sequence ID" value="SPAL_0001702900.1"/>
    <property type="gene ID" value="SPAL_0001702900"/>
</dbReference>
<reference evidence="14" key="1">
    <citation type="submission" date="2017-02" db="UniProtKB">
        <authorList>
            <consortium name="WormBaseParasite"/>
        </authorList>
    </citation>
    <scope>IDENTIFICATION</scope>
</reference>
<dbReference type="Gene3D" id="1.10.10.10">
    <property type="entry name" value="Winged helix-like DNA-binding domain superfamily/Winged helix DNA-binding domain"/>
    <property type="match status" value="1"/>
</dbReference>
<feature type="region of interest" description="Disordered" evidence="11">
    <location>
        <begin position="252"/>
        <end position="273"/>
    </location>
</feature>
<dbReference type="PANTHER" id="PTHR45796">
    <property type="entry name" value="FORKHEAD BOX P, ISOFORM C"/>
    <property type="match status" value="1"/>
</dbReference>
<dbReference type="InterPro" id="IPR001766">
    <property type="entry name" value="Fork_head_dom"/>
</dbReference>
<dbReference type="Proteomes" id="UP000046392">
    <property type="component" value="Unplaced"/>
</dbReference>
<evidence type="ECO:0000313" key="14">
    <source>
        <dbReference type="WBParaSite" id="SPAL_0001702900.1"/>
    </source>
</evidence>
<keyword evidence="3" id="KW-0479">Metal-binding</keyword>
<evidence type="ECO:0000256" key="10">
    <source>
        <dbReference type="PROSITE-ProRule" id="PRU00089"/>
    </source>
</evidence>
<dbReference type="Pfam" id="PF00250">
    <property type="entry name" value="Forkhead"/>
    <property type="match status" value="1"/>
</dbReference>
<dbReference type="FunFam" id="1.10.10.10:FF:000010">
    <property type="entry name" value="Forkhead box P2 isoform B"/>
    <property type="match status" value="1"/>
</dbReference>
<dbReference type="GO" id="GO:0005634">
    <property type="term" value="C:nucleus"/>
    <property type="evidence" value="ECO:0007669"/>
    <property type="project" value="UniProtKB-SubCell"/>
</dbReference>
<feature type="domain" description="Fork-head" evidence="12">
    <location>
        <begin position="292"/>
        <end position="383"/>
    </location>
</feature>
<dbReference type="SUPFAM" id="SSF46785">
    <property type="entry name" value="Winged helix' DNA-binding domain"/>
    <property type="match status" value="1"/>
</dbReference>
<dbReference type="Pfam" id="PF16159">
    <property type="entry name" value="FOXP-CC"/>
    <property type="match status" value="1"/>
</dbReference>
<dbReference type="InterPro" id="IPR030456">
    <property type="entry name" value="TF_fork_head_CS_2"/>
</dbReference>
<feature type="region of interest" description="Disordered" evidence="11">
    <location>
        <begin position="375"/>
        <end position="405"/>
    </location>
</feature>
<name>A0A0N5CGQ3_STREA</name>
<dbReference type="InterPro" id="IPR032354">
    <property type="entry name" value="FOXP-CC"/>
</dbReference>
<proteinExistence type="predicted"/>
<evidence type="ECO:0000256" key="8">
    <source>
        <dbReference type="ARBA" id="ARBA00023163"/>
    </source>
</evidence>
<evidence type="ECO:0000256" key="11">
    <source>
        <dbReference type="SAM" id="MobiDB-lite"/>
    </source>
</evidence>
<dbReference type="InterPro" id="IPR036388">
    <property type="entry name" value="WH-like_DNA-bd_sf"/>
</dbReference>
<dbReference type="SMART" id="SM00339">
    <property type="entry name" value="FH"/>
    <property type="match status" value="1"/>
</dbReference>
<keyword evidence="13" id="KW-1185">Reference proteome</keyword>
<feature type="region of interest" description="Disordered" evidence="11">
    <location>
        <begin position="463"/>
        <end position="495"/>
    </location>
</feature>
<keyword evidence="4" id="KW-0863">Zinc-finger</keyword>
<dbReference type="PANTHER" id="PTHR45796:SF2">
    <property type="entry name" value="FORKHEAD BOX P3"/>
    <property type="match status" value="1"/>
</dbReference>
<comment type="subcellular location">
    <subcellularLocation>
        <location evidence="1 10">Nucleus</location>
    </subcellularLocation>
</comment>
<dbReference type="GO" id="GO:0001227">
    <property type="term" value="F:DNA-binding transcription repressor activity, RNA polymerase II-specific"/>
    <property type="evidence" value="ECO:0007669"/>
    <property type="project" value="TreeGrafter"/>
</dbReference>
<protein>
    <submittedName>
        <fullName evidence="14">Fork-head domain-containing protein</fullName>
    </submittedName>
</protein>
<dbReference type="PRINTS" id="PR00053">
    <property type="entry name" value="FORKHEAD"/>
</dbReference>
<organism evidence="13 14">
    <name type="scientific">Strongyloides papillosus</name>
    <name type="common">Intestinal threadworm</name>
    <dbReference type="NCBI Taxonomy" id="174720"/>
    <lineage>
        <taxon>Eukaryota</taxon>
        <taxon>Metazoa</taxon>
        <taxon>Ecdysozoa</taxon>
        <taxon>Nematoda</taxon>
        <taxon>Chromadorea</taxon>
        <taxon>Rhabditida</taxon>
        <taxon>Tylenchina</taxon>
        <taxon>Panagrolaimomorpha</taxon>
        <taxon>Strongyloidoidea</taxon>
        <taxon>Strongyloididae</taxon>
        <taxon>Strongyloides</taxon>
    </lineage>
</organism>
<evidence type="ECO:0000256" key="2">
    <source>
        <dbReference type="ARBA" id="ARBA00022491"/>
    </source>
</evidence>
<evidence type="ECO:0000256" key="3">
    <source>
        <dbReference type="ARBA" id="ARBA00022723"/>
    </source>
</evidence>
<evidence type="ECO:0000256" key="7">
    <source>
        <dbReference type="ARBA" id="ARBA00023125"/>
    </source>
</evidence>
<keyword evidence="8" id="KW-0804">Transcription</keyword>
<dbReference type="InterPro" id="IPR036390">
    <property type="entry name" value="WH_DNA-bd_sf"/>
</dbReference>
<dbReference type="PROSITE" id="PS50039">
    <property type="entry name" value="FORK_HEAD_3"/>
    <property type="match status" value="1"/>
</dbReference>
<evidence type="ECO:0000313" key="13">
    <source>
        <dbReference type="Proteomes" id="UP000046392"/>
    </source>
</evidence>
<keyword evidence="5" id="KW-0862">Zinc</keyword>
<feature type="compositionally biased region" description="Polar residues" evidence="11">
    <location>
        <begin position="376"/>
        <end position="387"/>
    </location>
</feature>
<keyword evidence="7 10" id="KW-0238">DNA-binding</keyword>
<dbReference type="Gene3D" id="1.20.5.340">
    <property type="match status" value="1"/>
</dbReference>
<evidence type="ECO:0000256" key="9">
    <source>
        <dbReference type="ARBA" id="ARBA00023242"/>
    </source>
</evidence>
<keyword evidence="6" id="KW-0805">Transcription regulation</keyword>
<evidence type="ECO:0000256" key="4">
    <source>
        <dbReference type="ARBA" id="ARBA00022771"/>
    </source>
</evidence>
<dbReference type="GO" id="GO:0000978">
    <property type="term" value="F:RNA polymerase II cis-regulatory region sequence-specific DNA binding"/>
    <property type="evidence" value="ECO:0007669"/>
    <property type="project" value="TreeGrafter"/>
</dbReference>
<keyword evidence="9 10" id="KW-0539">Nucleus</keyword>
<dbReference type="PROSITE" id="PS00658">
    <property type="entry name" value="FORK_HEAD_2"/>
    <property type="match status" value="1"/>
</dbReference>
<dbReference type="AlphaFoldDB" id="A0A0N5CGQ3"/>
<evidence type="ECO:0000256" key="5">
    <source>
        <dbReference type="ARBA" id="ARBA00022833"/>
    </source>
</evidence>
<keyword evidence="2" id="KW-0678">Repressor</keyword>
<dbReference type="STRING" id="174720.A0A0N5CGQ3"/>